<keyword evidence="1" id="KW-0732">Signal</keyword>
<evidence type="ECO:0000256" key="1">
    <source>
        <dbReference type="SAM" id="SignalP"/>
    </source>
</evidence>
<proteinExistence type="predicted"/>
<reference evidence="2 3" key="1">
    <citation type="journal article" date="2009" name="PLoS ONE">
        <title>The complete genome of Teredinibacter turnerae T7901: an intracellular endosymbiont of marine wood-boring bivalves (shipworms).</title>
        <authorList>
            <person name="Yang J.C."/>
            <person name="Madupu R."/>
            <person name="Durkin A.S."/>
            <person name="Ekborg N.A."/>
            <person name="Pedamallu C.S."/>
            <person name="Hostetler J.B."/>
            <person name="Radune D."/>
            <person name="Toms B.S."/>
            <person name="Henrissat B."/>
            <person name="Coutinho P.M."/>
            <person name="Schwarz S."/>
            <person name="Field L."/>
            <person name="Trindade-Silva A.E."/>
            <person name="Soares C.A.G."/>
            <person name="Elshahawi S."/>
            <person name="Hanora A."/>
            <person name="Schmidt E.W."/>
            <person name="Haygood M.G."/>
            <person name="Posfai J."/>
            <person name="Benner J."/>
            <person name="Madinger C."/>
            <person name="Nove J."/>
            <person name="Anton B."/>
            <person name="Chaudhary K."/>
            <person name="Foster J."/>
            <person name="Holman A."/>
            <person name="Kumar S."/>
            <person name="Lessard P.A."/>
            <person name="Luyten Y.A."/>
            <person name="Slatko B."/>
            <person name="Wood N."/>
            <person name="Wu B."/>
            <person name="Teplitski M."/>
            <person name="Mougous J.D."/>
            <person name="Ward N."/>
            <person name="Eisen J.A."/>
            <person name="Badger J.H."/>
            <person name="Distel D.L."/>
        </authorList>
    </citation>
    <scope>NUCLEOTIDE SEQUENCE [LARGE SCALE GENOMIC DNA]</scope>
    <source>
        <strain evidence="3">ATCC 39867 / T7901</strain>
    </source>
</reference>
<dbReference type="Proteomes" id="UP000009080">
    <property type="component" value="Chromosome"/>
</dbReference>
<protein>
    <submittedName>
        <fullName evidence="2">Uncharacterized protein</fullName>
    </submittedName>
</protein>
<dbReference type="RefSeq" id="WP_015818026.1">
    <property type="nucleotide sequence ID" value="NC_012997.1"/>
</dbReference>
<name>C5BPE8_TERTT</name>
<evidence type="ECO:0000313" key="2">
    <source>
        <dbReference type="EMBL" id="ACR11914.1"/>
    </source>
</evidence>
<feature type="chain" id="PRO_5002947071" evidence="1">
    <location>
        <begin position="24"/>
        <end position="80"/>
    </location>
</feature>
<dbReference type="eggNOG" id="ENOG5032HAG">
    <property type="taxonomic scope" value="Bacteria"/>
</dbReference>
<dbReference type="HOGENOM" id="CLU_2588545_0_0_6"/>
<dbReference type="OrthoDB" id="9886782at2"/>
<feature type="signal peptide" evidence="1">
    <location>
        <begin position="1"/>
        <end position="23"/>
    </location>
</feature>
<dbReference type="AlphaFoldDB" id="C5BPE8"/>
<sequence>MKSFVKVLAVAGVLMSVSSVVLAEERLDYATAGMIGVLPEMEAKLREIESAQAQAEPQVIEQREMAKVAKGDSERYLAAN</sequence>
<keyword evidence="3" id="KW-1185">Reference proteome</keyword>
<dbReference type="KEGG" id="ttu:TERTU_0758"/>
<accession>C5BPE8</accession>
<evidence type="ECO:0000313" key="3">
    <source>
        <dbReference type="Proteomes" id="UP000009080"/>
    </source>
</evidence>
<gene>
    <name evidence="2" type="ordered locus">TERTU_0758</name>
</gene>
<organism evidence="2 3">
    <name type="scientific">Teredinibacter turnerae (strain ATCC 39867 / T7901)</name>
    <dbReference type="NCBI Taxonomy" id="377629"/>
    <lineage>
        <taxon>Bacteria</taxon>
        <taxon>Pseudomonadati</taxon>
        <taxon>Pseudomonadota</taxon>
        <taxon>Gammaproteobacteria</taxon>
        <taxon>Cellvibrionales</taxon>
        <taxon>Cellvibrionaceae</taxon>
        <taxon>Teredinibacter</taxon>
    </lineage>
</organism>
<dbReference type="EMBL" id="CP001614">
    <property type="protein sequence ID" value="ACR11914.1"/>
    <property type="molecule type" value="Genomic_DNA"/>
</dbReference>